<dbReference type="Gene3D" id="3.20.20.80">
    <property type="entry name" value="Glycosidases"/>
    <property type="match status" value="1"/>
</dbReference>
<dbReference type="InterPro" id="IPR006047">
    <property type="entry name" value="GH13_cat_dom"/>
</dbReference>
<dbReference type="InterPro" id="IPR049171">
    <property type="entry name" value="GLGE_C"/>
</dbReference>
<protein>
    <recommendedName>
        <fullName evidence="2">starch synthase (maltosyl-transferring)</fullName>
        <ecNumber evidence="2">2.4.99.16</ecNumber>
    </recommendedName>
</protein>
<dbReference type="InterPro" id="IPR021828">
    <property type="entry name" value="GlgE_dom_N/S"/>
</dbReference>
<name>A0A261FC52_9BIFI</name>
<dbReference type="SMART" id="SM00642">
    <property type="entry name" value="Aamy"/>
    <property type="match status" value="1"/>
</dbReference>
<dbReference type="PANTHER" id="PTHR47786:SF2">
    <property type="entry name" value="GLYCOSYL HYDROLASE FAMILY 13 CATALYTIC DOMAIN-CONTAINING PROTEIN"/>
    <property type="match status" value="1"/>
</dbReference>
<dbReference type="SUPFAM" id="SSF51445">
    <property type="entry name" value="(Trans)glycosidases"/>
    <property type="match status" value="1"/>
</dbReference>
<dbReference type="Pfam" id="PF21702">
    <property type="entry name" value="GLGE_C"/>
    <property type="match status" value="1"/>
</dbReference>
<dbReference type="AlphaFoldDB" id="A0A261FC52"/>
<comment type="subunit">
    <text evidence="1">Homodimer.</text>
</comment>
<reference evidence="5 6" key="1">
    <citation type="journal article" date="2017" name="BMC Genomics">
        <title>Comparative genomic and phylogenomic analyses of the Bifidobacteriaceae family.</title>
        <authorList>
            <person name="Lugli G.A."/>
            <person name="Milani C."/>
            <person name="Turroni F."/>
            <person name="Duranti S."/>
            <person name="Mancabelli L."/>
            <person name="Mangifesta M."/>
            <person name="Ferrario C."/>
            <person name="Modesto M."/>
            <person name="Mattarelli P."/>
            <person name="Jiri K."/>
            <person name="van Sinderen D."/>
            <person name="Ventura M."/>
        </authorList>
    </citation>
    <scope>NUCLEOTIDE SEQUENCE [LARGE SCALE GENOMIC DNA]</scope>
    <source>
        <strain evidence="5 6">LMG 21773</strain>
    </source>
</reference>
<comment type="caution">
    <text evidence="5">The sequence shown here is derived from an EMBL/GenBank/DDBJ whole genome shotgun (WGS) entry which is preliminary data.</text>
</comment>
<dbReference type="GO" id="GO:0005975">
    <property type="term" value="P:carbohydrate metabolic process"/>
    <property type="evidence" value="ECO:0007669"/>
    <property type="project" value="InterPro"/>
</dbReference>
<keyword evidence="5" id="KW-0808">Transferase</keyword>
<dbReference type="OrthoDB" id="9805159at2"/>
<gene>
    <name evidence="5" type="ORF">AEAE_0040</name>
</gene>
<evidence type="ECO:0000313" key="6">
    <source>
        <dbReference type="Proteomes" id="UP000228976"/>
    </source>
</evidence>
<dbReference type="GO" id="GO:0004553">
    <property type="term" value="F:hydrolase activity, hydrolyzing O-glycosyl compounds"/>
    <property type="evidence" value="ECO:0007669"/>
    <property type="project" value="InterPro"/>
</dbReference>
<comment type="catalytic activity">
    <reaction evidence="3">
        <text>alpha-maltose 1-phosphate + [(1-&gt;4)-alpha-D-glucosyl](n) = [(1-&gt;4)-alpha-D-glucosyl](n+2) + phosphate</text>
        <dbReference type="Rhea" id="RHEA:42692"/>
        <dbReference type="Rhea" id="RHEA-COMP:9584"/>
        <dbReference type="Rhea" id="RHEA-COMP:10183"/>
        <dbReference type="ChEBI" id="CHEBI:15444"/>
        <dbReference type="ChEBI" id="CHEBI:43474"/>
        <dbReference type="ChEBI" id="CHEBI:63576"/>
        <dbReference type="EC" id="2.4.99.16"/>
    </reaction>
</comment>
<accession>A0A261FC52</accession>
<proteinExistence type="predicted"/>
<dbReference type="InterPro" id="IPR017853">
    <property type="entry name" value="GH"/>
</dbReference>
<evidence type="ECO:0000259" key="4">
    <source>
        <dbReference type="SMART" id="SM00642"/>
    </source>
</evidence>
<evidence type="ECO:0000313" key="5">
    <source>
        <dbReference type="EMBL" id="OZG56731.1"/>
    </source>
</evidence>
<dbReference type="Gene3D" id="1.20.58.80">
    <property type="entry name" value="Phosphotransferase system, lactose/cellobiose-type IIA subunit"/>
    <property type="match status" value="1"/>
</dbReference>
<organism evidence="5 6">
    <name type="scientific">Aeriscardovia aeriphila</name>
    <dbReference type="NCBI Taxonomy" id="218139"/>
    <lineage>
        <taxon>Bacteria</taxon>
        <taxon>Bacillati</taxon>
        <taxon>Actinomycetota</taxon>
        <taxon>Actinomycetes</taxon>
        <taxon>Bifidobacteriales</taxon>
        <taxon>Bifidobacteriaceae</taxon>
        <taxon>Aeriscardovia</taxon>
    </lineage>
</organism>
<dbReference type="EC" id="2.4.99.16" evidence="2"/>
<evidence type="ECO:0000256" key="2">
    <source>
        <dbReference type="ARBA" id="ARBA00012603"/>
    </source>
</evidence>
<dbReference type="Pfam" id="PF11896">
    <property type="entry name" value="GlgE_dom_N_S"/>
    <property type="match status" value="1"/>
</dbReference>
<evidence type="ECO:0000256" key="3">
    <source>
        <dbReference type="ARBA" id="ARBA00048735"/>
    </source>
</evidence>
<sequence length="686" mass="76261">MAHMENVPRFGQLGILNVTPAPSPEGFPPRVELGEQFPLTAQVFGAGREPVRAEVTLTNPAGKHFTYAMPVKEEGLDLFELQAQAGKPSTLMPWQSGYKAHVAPQLGHWTFVITGWEDRFSLWLHDIAIRVSVHDDDLENAFAEGAQLLQTWTNKRSSHVPAASKKLLHDTAEKLVDTSLSAEERLSLAQSNELRQLNEVHPLRTNQTKSSTFHLEVERPHASFTSWYQFFPRSEGAHYAADGSIVPGTLKTAVAGLERAKEEGFNTVYIPPIFPIGVTHRKGKDGSLIASPTDPGSPWAIGSEQGGHDTVDPALGSMKDFADFCHRAHELDLEVALDFALQCSPDHPWVKQHPNWFKHKADGSIAFAENPPMKYEDIYPLNFDEDMDGIIEETVRCMKVWIKAGVTAFRVDNPHTKPTAFWQQVIAEVHEDHPEVLFLAESFTRPAPRRALAYAGFTQSHCYFLWRNTGEELEEFLPQVNGTDGFYTHDTLWPSTPDNLTAFLRDGGIAAHAIRAVLAALGSPTWGIYSGYELVENKQLEGTEEPADNEKFEIKVRDWNATDQYGIKLLLTVLNKIRSEHPATHSFHNLTVHKSDNPNVIAFSRYTPAKVSPTGKADRLVCVVNLDPHNTQAANIELDLGALALDANAGFDVEDLLTGAVFHWGSHNWVCLSPNQEVAHILSVRA</sequence>
<dbReference type="EMBL" id="MWWU01000001">
    <property type="protein sequence ID" value="OZG56731.1"/>
    <property type="molecule type" value="Genomic_DNA"/>
</dbReference>
<dbReference type="Gene3D" id="2.60.40.10">
    <property type="entry name" value="Immunoglobulins"/>
    <property type="match status" value="1"/>
</dbReference>
<feature type="domain" description="Glycosyl hydrolase family 13 catalytic" evidence="4">
    <location>
        <begin position="225"/>
        <end position="578"/>
    </location>
</feature>
<dbReference type="Proteomes" id="UP000228976">
    <property type="component" value="Unassembled WGS sequence"/>
</dbReference>
<dbReference type="InterPro" id="IPR013783">
    <property type="entry name" value="Ig-like_fold"/>
</dbReference>
<dbReference type="Gene3D" id="2.60.40.1180">
    <property type="entry name" value="Golgi alpha-mannosidase II"/>
    <property type="match status" value="1"/>
</dbReference>
<dbReference type="InterPro" id="IPR013780">
    <property type="entry name" value="Glyco_hydro_b"/>
</dbReference>
<dbReference type="GO" id="GO:0016740">
    <property type="term" value="F:transferase activity"/>
    <property type="evidence" value="ECO:0007669"/>
    <property type="project" value="UniProtKB-KW"/>
</dbReference>
<keyword evidence="6" id="KW-1185">Reference proteome</keyword>
<dbReference type="RefSeq" id="WP_094689174.1">
    <property type="nucleotide sequence ID" value="NZ_JACBYZ010000001.1"/>
</dbReference>
<dbReference type="PANTHER" id="PTHR47786">
    <property type="entry name" value="ALPHA-1,4-GLUCAN:MALTOSE-1-PHOSPHATE MALTOSYLTRANSFERASE"/>
    <property type="match status" value="1"/>
</dbReference>
<evidence type="ECO:0000256" key="1">
    <source>
        <dbReference type="ARBA" id="ARBA00011738"/>
    </source>
</evidence>